<dbReference type="Gene3D" id="3.40.50.300">
    <property type="entry name" value="P-loop containing nucleotide triphosphate hydrolases"/>
    <property type="match status" value="2"/>
</dbReference>
<evidence type="ECO:0000256" key="5">
    <source>
        <dbReference type="ARBA" id="ARBA00022747"/>
    </source>
</evidence>
<comment type="subunit">
    <text evidence="10">The type I restriction/modification system is composed of three polypeptides R, M and S.</text>
</comment>
<sequence>MSESSHSPSTLESVESQLPALHQLINLGFQYLTPAEVEQQRGGRLTNCFLDGIVREQLEELNQVETLNGTYAFSESAIQECLQALKDFRPEGLIATNEKAYDLLCLGRSVEQVIDGRKSSYTVRYIDWETPSRNVFHVAAELSVEKAKTKETRRPDIVCFVNGIPFAVIEAKAPDPKVGVSQAISQHLRNQHLDEIPDFFRTQQFLLAVNAKEGRYATVGTPTTHWLEWKEDLSEKGNEHLLHSVNAPLQAADLERLLAEPFKPHEAAAYREKLSGGDRLPTGQDKLIYSILRPERLLEMVYRFIVFDAGAKKVARYQQYFAVRDIMERVLELDSGGARKGGVVWHTQGSGKSLTMVMLAKAIALCGEIPNPRVVLVTDRVDLDDQIKGTFKSCGLDPKQAASGNDLVKLLKQERDAIISAVINKFDAACNKRDLRIDDPNIFVLVDEAHRTNYGSLHAHMRRVFPKACFIGFTGTPLMSQDKSTQQKFGGIIGRPYTINEAVNDGAVLRLRYEARKPEIDINREALDKQFEQQTEGLIEEEQAELKKKTAKFDNIAKTNQVIYQIARDISQHYEENWKGTFAKGQIVTPRKDVALKYKQALDEIGKVTSEVIISPPDDREGFDNAYGGNKDEVARFWKEMMIRYGNERNYNRTLIQRFKTDDEPEIIIVVSKLLTGFDAPRNTILYVCAPLKNHTLLQAIARVNRLYKDPVNGEEKDYGYIIDYRGILGELSLALDQYTDDNVQEEVDEVLVDIEEEVRKLPFAHSALWDIFKEVSNKKDREALENHLEDEERRDVFFDRLNVFAKVLASAKQSLAYYETVPQGKQKDYVDDLRFFAELRSSVRRRFTAEVDVRPYEQRIQKILNLNTVSSEVSQLTELVDIFDREAFQRELEKAGSEKSKADTIISRTKKTISEKWDEDPVFYERFSRMLDKILEDYRQKRLSDADRLKKAQEVMEAVRDRTGDDIPAVLRNKEIAKAYFGWAHKRLENYAEDASNFKDVAAQLAVDIEGNIDRLRIVNWKENDDVKNEMSNAIEDAVLGTGLKVPFDELDELIKDIIDIATKRLPNQAAS</sequence>
<dbReference type="CDD" id="cd18800">
    <property type="entry name" value="SF2_C_EcoR124I-like"/>
    <property type="match status" value="1"/>
</dbReference>
<evidence type="ECO:0000256" key="2">
    <source>
        <dbReference type="ARBA" id="ARBA00008598"/>
    </source>
</evidence>
<dbReference type="Gene3D" id="3.90.1570.50">
    <property type="match status" value="1"/>
</dbReference>
<keyword evidence="3" id="KW-0540">Nuclease</keyword>
<dbReference type="GO" id="GO:0003677">
    <property type="term" value="F:DNA binding"/>
    <property type="evidence" value="ECO:0007669"/>
    <property type="project" value="UniProtKB-KW"/>
</dbReference>
<dbReference type="InterPro" id="IPR027417">
    <property type="entry name" value="P-loop_NTPase"/>
</dbReference>
<evidence type="ECO:0000256" key="8">
    <source>
        <dbReference type="ARBA" id="ARBA00022840"/>
    </source>
</evidence>
<dbReference type="RefSeq" id="WP_110130429.1">
    <property type="nucleotide sequence ID" value="NZ_QHJQ01000003.1"/>
</dbReference>
<evidence type="ECO:0000256" key="11">
    <source>
        <dbReference type="SAM" id="Coils"/>
    </source>
</evidence>
<evidence type="ECO:0000256" key="3">
    <source>
        <dbReference type="ARBA" id="ARBA00022722"/>
    </source>
</evidence>
<dbReference type="PROSITE" id="PS51192">
    <property type="entry name" value="HELICASE_ATP_BIND_1"/>
    <property type="match status" value="1"/>
</dbReference>
<dbReference type="OrthoDB" id="9758243at2"/>
<keyword evidence="6 13" id="KW-0255">Endonuclease</keyword>
<feature type="domain" description="Helicase ATP-binding" evidence="12">
    <location>
        <begin position="333"/>
        <end position="495"/>
    </location>
</feature>
<keyword evidence="11" id="KW-0175">Coiled coil</keyword>
<accession>A0A317ZG61</accession>
<reference evidence="13 14" key="1">
    <citation type="submission" date="2018-05" db="EMBL/GenBank/DDBJ databases">
        <title>Coraliomargarita sinensis sp. nov., isolated from a marine solar saltern.</title>
        <authorList>
            <person name="Zhou L.Y."/>
        </authorList>
    </citation>
    <scope>NUCLEOTIDE SEQUENCE [LARGE SCALE GENOMIC DNA]</scope>
    <source>
        <strain evidence="13 14">WN38</strain>
    </source>
</reference>
<dbReference type="InterPro" id="IPR004473">
    <property type="entry name" value="Restrct_endonuc_typeI_HsdR"/>
</dbReference>
<dbReference type="SMART" id="SM00487">
    <property type="entry name" value="DEXDc"/>
    <property type="match status" value="1"/>
</dbReference>
<feature type="coiled-coil region" evidence="11">
    <location>
        <begin position="532"/>
        <end position="559"/>
    </location>
</feature>
<dbReference type="InterPro" id="IPR055180">
    <property type="entry name" value="HsdR_RecA-like_helicase_dom_2"/>
</dbReference>
<keyword evidence="9 10" id="KW-0238">DNA-binding</keyword>
<gene>
    <name evidence="13" type="ORF">DDZ13_05475</name>
</gene>
<dbReference type="SUPFAM" id="SSF52540">
    <property type="entry name" value="P-loop containing nucleoside triphosphate hydrolases"/>
    <property type="match status" value="1"/>
</dbReference>
<keyword evidence="7 10" id="KW-0378">Hydrolase</keyword>
<dbReference type="InterPro" id="IPR021810">
    <property type="entry name" value="T1RH-like_C"/>
</dbReference>
<dbReference type="InterPro" id="IPR014001">
    <property type="entry name" value="Helicase_ATP-bd"/>
</dbReference>
<dbReference type="Pfam" id="PF22679">
    <property type="entry name" value="T1R_D3-like"/>
    <property type="match status" value="1"/>
</dbReference>
<proteinExistence type="inferred from homology"/>
<dbReference type="Pfam" id="PF18766">
    <property type="entry name" value="SWI2_SNF2"/>
    <property type="match status" value="1"/>
</dbReference>
<dbReference type="CDD" id="cd18030">
    <property type="entry name" value="DEXHc_RE_I_HsdR"/>
    <property type="match status" value="1"/>
</dbReference>
<dbReference type="GO" id="GO:0009307">
    <property type="term" value="P:DNA restriction-modification system"/>
    <property type="evidence" value="ECO:0007669"/>
    <property type="project" value="UniProtKB-KW"/>
</dbReference>
<dbReference type="NCBIfam" id="TIGR00348">
    <property type="entry name" value="hsdR"/>
    <property type="match status" value="1"/>
</dbReference>
<evidence type="ECO:0000256" key="4">
    <source>
        <dbReference type="ARBA" id="ARBA00022741"/>
    </source>
</evidence>
<evidence type="ECO:0000259" key="12">
    <source>
        <dbReference type="PROSITE" id="PS51192"/>
    </source>
</evidence>
<dbReference type="GO" id="GO:0009035">
    <property type="term" value="F:type I site-specific deoxyribonuclease activity"/>
    <property type="evidence" value="ECO:0007669"/>
    <property type="project" value="UniProtKB-EC"/>
</dbReference>
<dbReference type="AlphaFoldDB" id="A0A317ZG61"/>
<evidence type="ECO:0000256" key="10">
    <source>
        <dbReference type="RuleBase" id="RU364115"/>
    </source>
</evidence>
<dbReference type="PANTHER" id="PTHR30195:SF15">
    <property type="entry name" value="TYPE I RESTRICTION ENZYME HINDI ENDONUCLEASE SUBUNIT"/>
    <property type="match status" value="1"/>
</dbReference>
<dbReference type="CDD" id="cd22332">
    <property type="entry name" value="HsdR_N"/>
    <property type="match status" value="1"/>
</dbReference>
<dbReference type="InterPro" id="IPR007409">
    <property type="entry name" value="Restrct_endonuc_type1_HsdR_N"/>
</dbReference>
<dbReference type="Pfam" id="PF11867">
    <property type="entry name" value="T1RH-like_C"/>
    <property type="match status" value="1"/>
</dbReference>
<comment type="catalytic activity">
    <reaction evidence="1 10">
        <text>Endonucleolytic cleavage of DNA to give random double-stranded fragments with terminal 5'-phosphates, ATP is simultaneously hydrolyzed.</text>
        <dbReference type="EC" id="3.1.21.3"/>
    </reaction>
</comment>
<evidence type="ECO:0000313" key="14">
    <source>
        <dbReference type="Proteomes" id="UP000247099"/>
    </source>
</evidence>
<dbReference type="InterPro" id="IPR040980">
    <property type="entry name" value="SWI2_SNF2"/>
</dbReference>
<dbReference type="Pfam" id="PF04313">
    <property type="entry name" value="HSDR_N"/>
    <property type="match status" value="1"/>
</dbReference>
<comment type="similarity">
    <text evidence="2 10">Belongs to the HsdR family.</text>
</comment>
<name>A0A317ZG61_9BACT</name>
<dbReference type="InterPro" id="IPR051268">
    <property type="entry name" value="Type-I_R_enzyme_R_subunit"/>
</dbReference>
<keyword evidence="4 10" id="KW-0547">Nucleotide-binding</keyword>
<dbReference type="EMBL" id="QHJQ01000003">
    <property type="protein sequence ID" value="PXA04624.1"/>
    <property type="molecule type" value="Genomic_DNA"/>
</dbReference>
<evidence type="ECO:0000256" key="6">
    <source>
        <dbReference type="ARBA" id="ARBA00022759"/>
    </source>
</evidence>
<dbReference type="InParanoid" id="A0A317ZG61"/>
<dbReference type="EC" id="3.1.21.3" evidence="10"/>
<evidence type="ECO:0000313" key="13">
    <source>
        <dbReference type="EMBL" id="PXA04624.1"/>
    </source>
</evidence>
<dbReference type="PANTHER" id="PTHR30195">
    <property type="entry name" value="TYPE I SITE-SPECIFIC DEOXYRIBONUCLEASE PROTEIN SUBUNIT M AND R"/>
    <property type="match status" value="1"/>
</dbReference>
<comment type="caution">
    <text evidence="13">The sequence shown here is derived from an EMBL/GenBank/DDBJ whole genome shotgun (WGS) entry which is preliminary data.</text>
</comment>
<evidence type="ECO:0000256" key="9">
    <source>
        <dbReference type="ARBA" id="ARBA00023125"/>
    </source>
</evidence>
<evidence type="ECO:0000256" key="7">
    <source>
        <dbReference type="ARBA" id="ARBA00022801"/>
    </source>
</evidence>
<protein>
    <recommendedName>
        <fullName evidence="10">Type I restriction enzyme endonuclease subunit</fullName>
        <shortName evidence="10">R protein</shortName>
        <ecNumber evidence="10">3.1.21.3</ecNumber>
    </recommendedName>
</protein>
<dbReference type="Proteomes" id="UP000247099">
    <property type="component" value="Unassembled WGS sequence"/>
</dbReference>
<keyword evidence="14" id="KW-1185">Reference proteome</keyword>
<dbReference type="GO" id="GO:0005524">
    <property type="term" value="F:ATP binding"/>
    <property type="evidence" value="ECO:0007669"/>
    <property type="project" value="UniProtKB-KW"/>
</dbReference>
<organism evidence="13 14">
    <name type="scientific">Coraliomargarita sinensis</name>
    <dbReference type="NCBI Taxonomy" id="2174842"/>
    <lineage>
        <taxon>Bacteria</taxon>
        <taxon>Pseudomonadati</taxon>
        <taxon>Verrucomicrobiota</taxon>
        <taxon>Opitutia</taxon>
        <taxon>Puniceicoccales</taxon>
        <taxon>Coraliomargaritaceae</taxon>
        <taxon>Coraliomargarita</taxon>
    </lineage>
</organism>
<keyword evidence="5 10" id="KW-0680">Restriction system</keyword>
<keyword evidence="8 10" id="KW-0067">ATP-binding</keyword>
<comment type="function">
    <text evidence="10">Subunit R is required for both nuclease and ATPase activities, but not for modification.</text>
</comment>
<evidence type="ECO:0000256" key="1">
    <source>
        <dbReference type="ARBA" id="ARBA00000851"/>
    </source>
</evidence>